<proteinExistence type="predicted"/>
<gene>
    <name evidence="1" type="ORF">LTRI10_LOCUS14289</name>
</gene>
<dbReference type="PANTHER" id="PTHR47150:SF5">
    <property type="entry name" value="OS07G0546750 PROTEIN"/>
    <property type="match status" value="1"/>
</dbReference>
<organism evidence="1 2">
    <name type="scientific">Linum trigynum</name>
    <dbReference type="NCBI Taxonomy" id="586398"/>
    <lineage>
        <taxon>Eukaryota</taxon>
        <taxon>Viridiplantae</taxon>
        <taxon>Streptophyta</taxon>
        <taxon>Embryophyta</taxon>
        <taxon>Tracheophyta</taxon>
        <taxon>Spermatophyta</taxon>
        <taxon>Magnoliopsida</taxon>
        <taxon>eudicotyledons</taxon>
        <taxon>Gunneridae</taxon>
        <taxon>Pentapetalae</taxon>
        <taxon>rosids</taxon>
        <taxon>fabids</taxon>
        <taxon>Malpighiales</taxon>
        <taxon>Linaceae</taxon>
        <taxon>Linum</taxon>
    </lineage>
</organism>
<dbReference type="EMBL" id="OZ034815">
    <property type="protein sequence ID" value="CAL1372270.1"/>
    <property type="molecule type" value="Genomic_DNA"/>
</dbReference>
<dbReference type="PANTHER" id="PTHR47150">
    <property type="entry name" value="OS12G0169200 PROTEIN"/>
    <property type="match status" value="1"/>
</dbReference>
<dbReference type="Proteomes" id="UP001497516">
    <property type="component" value="Chromosome 2"/>
</dbReference>
<reference evidence="1 2" key="1">
    <citation type="submission" date="2024-04" db="EMBL/GenBank/DDBJ databases">
        <authorList>
            <person name="Fracassetti M."/>
        </authorList>
    </citation>
    <scope>NUCLEOTIDE SEQUENCE [LARGE SCALE GENOMIC DNA]</scope>
</reference>
<dbReference type="Pfam" id="PF04827">
    <property type="entry name" value="Plant_tran"/>
    <property type="match status" value="1"/>
</dbReference>
<protein>
    <submittedName>
        <fullName evidence="1">Uncharacterized protein</fullName>
    </submittedName>
</protein>
<dbReference type="InterPro" id="IPR006912">
    <property type="entry name" value="Harbinger_derived_prot"/>
</dbReference>
<dbReference type="AlphaFoldDB" id="A0AAV2DFB6"/>
<name>A0AAV2DFB6_9ROSI</name>
<evidence type="ECO:0000313" key="2">
    <source>
        <dbReference type="Proteomes" id="UP001497516"/>
    </source>
</evidence>
<evidence type="ECO:0000313" key="1">
    <source>
        <dbReference type="EMBL" id="CAL1372270.1"/>
    </source>
</evidence>
<sequence>MALFNTTPTFSKAKMLLVAYHSPQSKKLTTSLRMLANGCSADSLDEAFEMGETTVLQCMRKFCNAIICLYGPEYLGAPNVEDLRRLLNHSHQRGFPGMIGSIDCMHWD</sequence>
<accession>A0AAV2DFB6</accession>
<keyword evidence="2" id="KW-1185">Reference proteome</keyword>